<feature type="transmembrane region" description="Helical" evidence="7">
    <location>
        <begin position="487"/>
        <end position="509"/>
    </location>
</feature>
<organism evidence="11 12">
    <name type="scientific">Dyella soli</name>
    <dbReference type="NCBI Taxonomy" id="522319"/>
    <lineage>
        <taxon>Bacteria</taxon>
        <taxon>Pseudomonadati</taxon>
        <taxon>Pseudomonadota</taxon>
        <taxon>Gammaproteobacteria</taxon>
        <taxon>Lysobacterales</taxon>
        <taxon>Rhodanobacteraceae</taxon>
        <taxon>Dyella</taxon>
    </lineage>
</organism>
<dbReference type="EMBL" id="SJTG01000001">
    <property type="protein sequence ID" value="TCI12661.1"/>
    <property type="molecule type" value="Genomic_DNA"/>
</dbReference>
<evidence type="ECO:0000256" key="2">
    <source>
        <dbReference type="ARBA" id="ARBA00008017"/>
    </source>
</evidence>
<feature type="transmembrane region" description="Helical" evidence="7">
    <location>
        <begin position="577"/>
        <end position="598"/>
    </location>
</feature>
<feature type="transmembrane region" description="Helical" evidence="7">
    <location>
        <begin position="361"/>
        <end position="382"/>
    </location>
</feature>
<feature type="transmembrane region" description="Helical" evidence="7">
    <location>
        <begin position="440"/>
        <end position="461"/>
    </location>
</feature>
<keyword evidence="5 7" id="KW-1133">Transmembrane helix</keyword>
<comment type="caution">
    <text evidence="11">The sequence shown here is derived from an EMBL/GenBank/DDBJ whole genome shotgun (WGS) entry which is preliminary data.</text>
</comment>
<dbReference type="Pfam" id="PF12607">
    <property type="entry name" value="DUF3772"/>
    <property type="match status" value="1"/>
</dbReference>
<dbReference type="InterPro" id="IPR052702">
    <property type="entry name" value="MscS-like_channel"/>
</dbReference>
<keyword evidence="4 7" id="KW-0812">Transmembrane</keyword>
<protein>
    <submittedName>
        <fullName evidence="11">Mechanosensitive ion channel family protein</fullName>
    </submittedName>
</protein>
<dbReference type="Gene3D" id="3.30.70.100">
    <property type="match status" value="1"/>
</dbReference>
<dbReference type="InterPro" id="IPR023408">
    <property type="entry name" value="MscS_beta-dom_sf"/>
</dbReference>
<feature type="domain" description="DUF3772" evidence="10">
    <location>
        <begin position="132"/>
        <end position="193"/>
    </location>
</feature>
<evidence type="ECO:0000259" key="9">
    <source>
        <dbReference type="Pfam" id="PF00924"/>
    </source>
</evidence>
<dbReference type="InterPro" id="IPR011014">
    <property type="entry name" value="MscS_channel_TM-2"/>
</dbReference>
<evidence type="ECO:0000256" key="5">
    <source>
        <dbReference type="ARBA" id="ARBA00022989"/>
    </source>
</evidence>
<keyword evidence="3" id="KW-1003">Cell membrane</keyword>
<dbReference type="SUPFAM" id="SSF50182">
    <property type="entry name" value="Sm-like ribonucleoproteins"/>
    <property type="match status" value="1"/>
</dbReference>
<feature type="transmembrane region" description="Helical" evidence="7">
    <location>
        <begin position="250"/>
        <end position="271"/>
    </location>
</feature>
<feature type="transmembrane region" description="Helical" evidence="7">
    <location>
        <begin position="291"/>
        <end position="309"/>
    </location>
</feature>
<feature type="chain" id="PRO_5021011114" evidence="8">
    <location>
        <begin position="24"/>
        <end position="804"/>
    </location>
</feature>
<evidence type="ECO:0000256" key="3">
    <source>
        <dbReference type="ARBA" id="ARBA00022475"/>
    </source>
</evidence>
<feature type="signal peptide" evidence="8">
    <location>
        <begin position="1"/>
        <end position="23"/>
    </location>
</feature>
<reference evidence="11 12" key="1">
    <citation type="submission" date="2019-02" db="EMBL/GenBank/DDBJ databases">
        <title>Dyella amyloliquefaciens sp. nov., isolated from forest soil.</title>
        <authorList>
            <person name="Gao Z.-H."/>
            <person name="Qiu L.-H."/>
        </authorList>
    </citation>
    <scope>NUCLEOTIDE SEQUENCE [LARGE SCALE GENOMIC DNA]</scope>
    <source>
        <strain evidence="11 12">KACC 12747</strain>
    </source>
</reference>
<name>A0A4R0YVX4_9GAMM</name>
<keyword evidence="8" id="KW-0732">Signal</keyword>
<evidence type="ECO:0000259" key="10">
    <source>
        <dbReference type="Pfam" id="PF12607"/>
    </source>
</evidence>
<dbReference type="Gene3D" id="2.30.30.60">
    <property type="match status" value="1"/>
</dbReference>
<evidence type="ECO:0000256" key="1">
    <source>
        <dbReference type="ARBA" id="ARBA00004651"/>
    </source>
</evidence>
<evidence type="ECO:0000256" key="8">
    <source>
        <dbReference type="SAM" id="SignalP"/>
    </source>
</evidence>
<feature type="transmembrane region" description="Helical" evidence="7">
    <location>
        <begin position="529"/>
        <end position="556"/>
    </location>
</feature>
<evidence type="ECO:0000256" key="4">
    <source>
        <dbReference type="ARBA" id="ARBA00022692"/>
    </source>
</evidence>
<proteinExistence type="inferred from homology"/>
<dbReference type="PANTHER" id="PTHR30347">
    <property type="entry name" value="POTASSIUM CHANNEL RELATED"/>
    <property type="match status" value="1"/>
</dbReference>
<dbReference type="Proteomes" id="UP000291822">
    <property type="component" value="Unassembled WGS sequence"/>
</dbReference>
<dbReference type="InterPro" id="IPR010920">
    <property type="entry name" value="LSM_dom_sf"/>
</dbReference>
<feature type="transmembrane region" description="Helical" evidence="7">
    <location>
        <begin position="402"/>
        <end position="428"/>
    </location>
</feature>
<evidence type="ECO:0000313" key="11">
    <source>
        <dbReference type="EMBL" id="TCI12661.1"/>
    </source>
</evidence>
<keyword evidence="6 7" id="KW-0472">Membrane</keyword>
<evidence type="ECO:0000313" key="12">
    <source>
        <dbReference type="Proteomes" id="UP000291822"/>
    </source>
</evidence>
<dbReference type="InterPro" id="IPR011066">
    <property type="entry name" value="MscS_channel_C_sf"/>
</dbReference>
<keyword evidence="12" id="KW-1185">Reference proteome</keyword>
<feature type="transmembrane region" description="Helical" evidence="7">
    <location>
        <begin position="329"/>
        <end position="346"/>
    </location>
</feature>
<sequence>MSTLLRSFLLLLVLLGAPVVAFGQDNLPAAPATQPAVTLDQLNGRLDQIKQGLTNTDKLGDADLVNLRGKTQSLQQDADQFVASLTPQADGLKAKLDVLGPVPEKGQPAEAPEVAAQRKQLNKDKADVDAQVKQAQTISLETQQILTQIAALRRQMFEAQISQRTASPLSSAFWKSLAQNVPDDMRRLGGLATEFRSAVVAAWQPGQRMPLIICLVVAVALVVVGRRWLERALLMMTSNRMPAGHLRRSALAVFIALSTMVTYGLAARLIYSGLDWNDSLSDDLGNLLHSFVLAIFVSAGIAGIGRALLSTGRPSWRIPQLSDDLARNLHMFPGLLAWMIVLLSVAEHTVTDIGAGLTTTVAVYGILTVMVVVLVTAALIMIGQARRRLIEAGTAPAKRPLWVGLAVASLIVGVFCATLGVFSGYIAFGFFVARQMLRGIVVLSTLYLLMHLFNDVFTTLFSPQSRAGKRLQESFGMVPERLEQTGIILSGIGRTFLLLFAIPIFLAPYGAGTVELFDRGSRLFAVRAIGTLSIVPGNILTALVVLVVGWISVRVIKRWLGQQLLPKTSLDRGMQMSIVTLLGYVGGIMVFVLVLGALKVDVQSIAWVASALSVGIGFGLQAVVQNFISGLILLAERPVKVGDWVSIGGVEGDIRRINVRATEVQQWDKSTVIVPNSQFITQNVRNVTLTGAQGRVQFRLPMPLDTDASKARKIIFSVMNKHPNTLDAPSPVVQLDNLEGGTMTFVCTAYVGNPRDAGTVKSDLLFEVIDQLRGAGLPLTSPTEMVVRRPAAPVESTDSSKPVP</sequence>
<dbReference type="AlphaFoldDB" id="A0A4R0YVX4"/>
<dbReference type="SUPFAM" id="SSF82861">
    <property type="entry name" value="Mechanosensitive channel protein MscS (YggB), transmembrane region"/>
    <property type="match status" value="1"/>
</dbReference>
<comment type="similarity">
    <text evidence="2">Belongs to the MscS (TC 1.A.23) family.</text>
</comment>
<dbReference type="Pfam" id="PF00924">
    <property type="entry name" value="MS_channel_2nd"/>
    <property type="match status" value="1"/>
</dbReference>
<feature type="domain" description="Mechanosensitive ion channel MscS" evidence="9">
    <location>
        <begin position="623"/>
        <end position="688"/>
    </location>
</feature>
<dbReference type="GO" id="GO:0005886">
    <property type="term" value="C:plasma membrane"/>
    <property type="evidence" value="ECO:0007669"/>
    <property type="project" value="UniProtKB-SubCell"/>
</dbReference>
<dbReference type="GO" id="GO:0008381">
    <property type="term" value="F:mechanosensitive monoatomic ion channel activity"/>
    <property type="evidence" value="ECO:0007669"/>
    <property type="project" value="UniProtKB-ARBA"/>
</dbReference>
<feature type="transmembrane region" description="Helical" evidence="7">
    <location>
        <begin position="209"/>
        <end position="229"/>
    </location>
</feature>
<accession>A0A4R0YVX4</accession>
<gene>
    <name evidence="11" type="ORF">EZM97_04755</name>
</gene>
<dbReference type="InterPro" id="IPR022249">
    <property type="entry name" value="DUF3772"/>
</dbReference>
<dbReference type="InterPro" id="IPR006685">
    <property type="entry name" value="MscS_channel_2nd"/>
</dbReference>
<dbReference type="SUPFAM" id="SSF82689">
    <property type="entry name" value="Mechanosensitive channel protein MscS (YggB), C-terminal domain"/>
    <property type="match status" value="1"/>
</dbReference>
<feature type="transmembrane region" description="Helical" evidence="7">
    <location>
        <begin position="604"/>
        <end position="624"/>
    </location>
</feature>
<comment type="subcellular location">
    <subcellularLocation>
        <location evidence="1">Cell membrane</location>
        <topology evidence="1">Multi-pass membrane protein</topology>
    </subcellularLocation>
</comment>
<dbReference type="Gene3D" id="1.10.287.1260">
    <property type="match status" value="1"/>
</dbReference>
<dbReference type="PANTHER" id="PTHR30347:SF9">
    <property type="entry name" value="MINICONDUCTANCE MECHANOSENSITIVE CHANNEL MSCM"/>
    <property type="match status" value="1"/>
</dbReference>
<dbReference type="RefSeq" id="WP_131150561.1">
    <property type="nucleotide sequence ID" value="NZ_SJTG01000001.1"/>
</dbReference>
<evidence type="ECO:0000256" key="7">
    <source>
        <dbReference type="SAM" id="Phobius"/>
    </source>
</evidence>
<evidence type="ECO:0000256" key="6">
    <source>
        <dbReference type="ARBA" id="ARBA00023136"/>
    </source>
</evidence>